<keyword evidence="3 6" id="KW-0812">Transmembrane</keyword>
<keyword evidence="8" id="KW-1185">Reference proteome</keyword>
<dbReference type="EMBL" id="PKMF04000269">
    <property type="protein sequence ID" value="KAK7840105.1"/>
    <property type="molecule type" value="Genomic_DNA"/>
</dbReference>
<dbReference type="GO" id="GO:0022857">
    <property type="term" value="F:transmembrane transporter activity"/>
    <property type="evidence" value="ECO:0007669"/>
    <property type="project" value="InterPro"/>
</dbReference>
<evidence type="ECO:0000256" key="6">
    <source>
        <dbReference type="SAM" id="Phobius"/>
    </source>
</evidence>
<evidence type="ECO:0000256" key="2">
    <source>
        <dbReference type="ARBA" id="ARBA00005982"/>
    </source>
</evidence>
<comment type="similarity">
    <text evidence="2">Belongs to the major facilitator superfamily. Proton-dependent oligopeptide transporter (POT/PTR) (TC 2.A.17) family.</text>
</comment>
<keyword evidence="5 6" id="KW-0472">Membrane</keyword>
<comment type="subcellular location">
    <subcellularLocation>
        <location evidence="1">Membrane</location>
        <topology evidence="1">Multi-pass membrane protein</topology>
    </subcellularLocation>
</comment>
<comment type="caution">
    <text evidence="7">The sequence shown here is derived from an EMBL/GenBank/DDBJ whole genome shotgun (WGS) entry which is preliminary data.</text>
</comment>
<proteinExistence type="inferred from homology"/>
<dbReference type="AlphaFoldDB" id="A0AAW0KMY1"/>
<name>A0AAW0KMY1_QUESU</name>
<dbReference type="InterPro" id="IPR036259">
    <property type="entry name" value="MFS_trans_sf"/>
</dbReference>
<dbReference type="Pfam" id="PF00854">
    <property type="entry name" value="PTR2"/>
    <property type="match status" value="1"/>
</dbReference>
<accession>A0AAW0KMY1</accession>
<dbReference type="InterPro" id="IPR000109">
    <property type="entry name" value="POT_fam"/>
</dbReference>
<organism evidence="7 8">
    <name type="scientific">Quercus suber</name>
    <name type="common">Cork oak</name>
    <dbReference type="NCBI Taxonomy" id="58331"/>
    <lineage>
        <taxon>Eukaryota</taxon>
        <taxon>Viridiplantae</taxon>
        <taxon>Streptophyta</taxon>
        <taxon>Embryophyta</taxon>
        <taxon>Tracheophyta</taxon>
        <taxon>Spermatophyta</taxon>
        <taxon>Magnoliopsida</taxon>
        <taxon>eudicotyledons</taxon>
        <taxon>Gunneridae</taxon>
        <taxon>Pentapetalae</taxon>
        <taxon>rosids</taxon>
        <taxon>fabids</taxon>
        <taxon>Fagales</taxon>
        <taxon>Fagaceae</taxon>
        <taxon>Quercus</taxon>
    </lineage>
</organism>
<feature type="transmembrane region" description="Helical" evidence="6">
    <location>
        <begin position="12"/>
        <end position="31"/>
    </location>
</feature>
<dbReference type="Proteomes" id="UP000237347">
    <property type="component" value="Unassembled WGS sequence"/>
</dbReference>
<evidence type="ECO:0000313" key="7">
    <source>
        <dbReference type="EMBL" id="KAK7840105.1"/>
    </source>
</evidence>
<gene>
    <name evidence="7" type="primary">NPF2.6_4</name>
    <name evidence="7" type="ORF">CFP56_017227</name>
</gene>
<reference evidence="7 8" key="1">
    <citation type="journal article" date="2018" name="Sci. Data">
        <title>The draft genome sequence of cork oak.</title>
        <authorList>
            <person name="Ramos A.M."/>
            <person name="Usie A."/>
            <person name="Barbosa P."/>
            <person name="Barros P.M."/>
            <person name="Capote T."/>
            <person name="Chaves I."/>
            <person name="Simoes F."/>
            <person name="Abreu I."/>
            <person name="Carrasquinho I."/>
            <person name="Faro C."/>
            <person name="Guimaraes J.B."/>
            <person name="Mendonca D."/>
            <person name="Nobrega F."/>
            <person name="Rodrigues L."/>
            <person name="Saibo N.J.M."/>
            <person name="Varela M.C."/>
            <person name="Egas C."/>
            <person name="Matos J."/>
            <person name="Miguel C.M."/>
            <person name="Oliveira M.M."/>
            <person name="Ricardo C.P."/>
            <person name="Goncalves S."/>
        </authorList>
    </citation>
    <scope>NUCLEOTIDE SEQUENCE [LARGE SCALE GENOMIC DNA]</scope>
    <source>
        <strain evidence="8">cv. HL8</strain>
    </source>
</reference>
<sequence>MDCHLGPHFEIPAGSILVVRLITTAIFITIIDRFLCPMWQKLTHKSRTSLQEIGLGHVLNIPSMIISALVELKWLKIAHAHHLQGQLGSIVHMLALSLIPQLVVLGIGEAFQFQRQVALYYQEFPTTLKSIATSIRLAQ</sequence>
<evidence type="ECO:0000256" key="5">
    <source>
        <dbReference type="ARBA" id="ARBA00023136"/>
    </source>
</evidence>
<evidence type="ECO:0000313" key="8">
    <source>
        <dbReference type="Proteomes" id="UP000237347"/>
    </source>
</evidence>
<protein>
    <submittedName>
        <fullName evidence="7">Protein nrt1/ ptr family 2.6</fullName>
    </submittedName>
</protein>
<dbReference type="Gene3D" id="1.20.1250.20">
    <property type="entry name" value="MFS general substrate transporter like domains"/>
    <property type="match status" value="1"/>
</dbReference>
<evidence type="ECO:0000256" key="3">
    <source>
        <dbReference type="ARBA" id="ARBA00022692"/>
    </source>
</evidence>
<evidence type="ECO:0000256" key="4">
    <source>
        <dbReference type="ARBA" id="ARBA00022989"/>
    </source>
</evidence>
<keyword evidence="4 6" id="KW-1133">Transmembrane helix</keyword>
<dbReference type="GO" id="GO:0016020">
    <property type="term" value="C:membrane"/>
    <property type="evidence" value="ECO:0007669"/>
    <property type="project" value="UniProtKB-SubCell"/>
</dbReference>
<evidence type="ECO:0000256" key="1">
    <source>
        <dbReference type="ARBA" id="ARBA00004141"/>
    </source>
</evidence>
<dbReference type="PANTHER" id="PTHR11654">
    <property type="entry name" value="OLIGOPEPTIDE TRANSPORTER-RELATED"/>
    <property type="match status" value="1"/>
</dbReference>